<evidence type="ECO:0000256" key="1">
    <source>
        <dbReference type="ARBA" id="ARBA00011063"/>
    </source>
</evidence>
<organism evidence="8 9">
    <name type="scientific">Caballeronia fortuita</name>
    <dbReference type="NCBI Taxonomy" id="1777138"/>
    <lineage>
        <taxon>Bacteria</taxon>
        <taxon>Pseudomonadati</taxon>
        <taxon>Pseudomonadota</taxon>
        <taxon>Betaproteobacteria</taxon>
        <taxon>Burkholderiales</taxon>
        <taxon>Burkholderiaceae</taxon>
        <taxon>Caballeronia</taxon>
    </lineage>
</organism>
<evidence type="ECO:0000256" key="5">
    <source>
        <dbReference type="ARBA" id="ARBA00051722"/>
    </source>
</evidence>
<dbReference type="Pfam" id="PF01451">
    <property type="entry name" value="LMWPc"/>
    <property type="match status" value="1"/>
</dbReference>
<dbReference type="AlphaFoldDB" id="A0A157Z102"/>
<dbReference type="PRINTS" id="PR00719">
    <property type="entry name" value="LMWPTPASE"/>
</dbReference>
<dbReference type="SMART" id="SM00226">
    <property type="entry name" value="LMWPc"/>
    <property type="match status" value="1"/>
</dbReference>
<proteinExistence type="inferred from homology"/>
<dbReference type="InterPro" id="IPR050438">
    <property type="entry name" value="LMW_PTPase"/>
</dbReference>
<accession>A0A157Z102</accession>
<dbReference type="PANTHER" id="PTHR11717">
    <property type="entry name" value="LOW MOLECULAR WEIGHT PROTEIN TYROSINE PHOSPHATASE"/>
    <property type="match status" value="1"/>
</dbReference>
<dbReference type="InterPro" id="IPR036196">
    <property type="entry name" value="Ptyr_pPase_sf"/>
</dbReference>
<protein>
    <recommendedName>
        <fullName evidence="2">protein-tyrosine-phosphatase</fullName>
        <ecNumber evidence="2">3.1.3.48</ecNumber>
    </recommendedName>
</protein>
<evidence type="ECO:0000313" key="8">
    <source>
        <dbReference type="EMBL" id="SAK39270.1"/>
    </source>
</evidence>
<dbReference type="EMBL" id="FCNX02000001">
    <property type="protein sequence ID" value="SAK39270.1"/>
    <property type="molecule type" value="Genomic_DNA"/>
</dbReference>
<comment type="caution">
    <text evidence="8">The sequence shown here is derived from an EMBL/GenBank/DDBJ whole genome shotgun (WGS) entry which is preliminary data.</text>
</comment>
<evidence type="ECO:0000259" key="7">
    <source>
        <dbReference type="SMART" id="SM00226"/>
    </source>
</evidence>
<feature type="domain" description="Phosphotyrosine protein phosphatase I" evidence="7">
    <location>
        <begin position="3"/>
        <end position="140"/>
    </location>
</feature>
<keyword evidence="3" id="KW-0378">Hydrolase</keyword>
<comment type="similarity">
    <text evidence="1">Belongs to the low molecular weight phosphotyrosine protein phosphatase family.</text>
</comment>
<dbReference type="InterPro" id="IPR023485">
    <property type="entry name" value="Ptyr_pPase"/>
</dbReference>
<evidence type="ECO:0000256" key="4">
    <source>
        <dbReference type="ARBA" id="ARBA00022912"/>
    </source>
</evidence>
<evidence type="ECO:0000256" key="2">
    <source>
        <dbReference type="ARBA" id="ARBA00013064"/>
    </source>
</evidence>
<dbReference type="CDD" id="cd16343">
    <property type="entry name" value="LMWPTP"/>
    <property type="match status" value="1"/>
</dbReference>
<keyword evidence="4" id="KW-0904">Protein phosphatase</keyword>
<dbReference type="InterPro" id="IPR017867">
    <property type="entry name" value="Tyr_phospatase_low_mol_wt"/>
</dbReference>
<evidence type="ECO:0000313" key="9">
    <source>
        <dbReference type="Proteomes" id="UP000054903"/>
    </source>
</evidence>
<reference evidence="8" key="1">
    <citation type="submission" date="2016-01" db="EMBL/GenBank/DDBJ databases">
        <authorList>
            <person name="Peeters C."/>
        </authorList>
    </citation>
    <scope>NUCLEOTIDE SEQUENCE</scope>
    <source>
        <strain evidence="8">LMG 29320</strain>
    </source>
</reference>
<dbReference type="PANTHER" id="PTHR11717:SF31">
    <property type="entry name" value="LOW MOLECULAR WEIGHT PROTEIN-TYROSINE-PHOSPHATASE ETP-RELATED"/>
    <property type="match status" value="1"/>
</dbReference>
<dbReference type="Proteomes" id="UP000054903">
    <property type="component" value="Unassembled WGS sequence"/>
</dbReference>
<name>A0A157Z102_9BURK</name>
<evidence type="ECO:0000256" key="3">
    <source>
        <dbReference type="ARBA" id="ARBA00022801"/>
    </source>
</evidence>
<dbReference type="Gene3D" id="3.40.50.2300">
    <property type="match status" value="1"/>
</dbReference>
<sequence>MIASVLVVCEGNICRSPMGAELLRQRLPSAHVGSAGIGALVGHPADPHAQDVMRSNGFDISTHRAAQLGAANCREAELILVMQASQKRHLEERYPSARGRIFQLGHFSKFEVPDPYRKGRTHFERCFELVDKGVADWVERIESARI</sequence>
<evidence type="ECO:0000256" key="6">
    <source>
        <dbReference type="PIRSR" id="PIRSR617867-1"/>
    </source>
</evidence>
<dbReference type="STRING" id="1777138.AWB77_00063"/>
<gene>
    <name evidence="8" type="ORF">AWB77_00063</name>
</gene>
<feature type="active site" description="Nucleophile" evidence="6">
    <location>
        <position position="9"/>
    </location>
</feature>
<comment type="catalytic activity">
    <reaction evidence="5">
        <text>O-phospho-L-tyrosyl-[protein] + H2O = L-tyrosyl-[protein] + phosphate</text>
        <dbReference type="Rhea" id="RHEA:10684"/>
        <dbReference type="Rhea" id="RHEA-COMP:10136"/>
        <dbReference type="Rhea" id="RHEA-COMP:20101"/>
        <dbReference type="ChEBI" id="CHEBI:15377"/>
        <dbReference type="ChEBI" id="CHEBI:43474"/>
        <dbReference type="ChEBI" id="CHEBI:46858"/>
        <dbReference type="ChEBI" id="CHEBI:61978"/>
        <dbReference type="EC" id="3.1.3.48"/>
    </reaction>
</comment>
<dbReference type="GO" id="GO:0004725">
    <property type="term" value="F:protein tyrosine phosphatase activity"/>
    <property type="evidence" value="ECO:0007669"/>
    <property type="project" value="UniProtKB-EC"/>
</dbReference>
<dbReference type="RefSeq" id="WP_061132425.1">
    <property type="nucleotide sequence ID" value="NZ_FCNX02000001.1"/>
</dbReference>
<feature type="active site" description="Proton donor" evidence="6">
    <location>
        <position position="114"/>
    </location>
</feature>
<dbReference type="EC" id="3.1.3.48" evidence="2"/>
<dbReference type="SUPFAM" id="SSF52788">
    <property type="entry name" value="Phosphotyrosine protein phosphatases I"/>
    <property type="match status" value="1"/>
</dbReference>
<keyword evidence="9" id="KW-1185">Reference proteome</keyword>
<dbReference type="OrthoDB" id="9784339at2"/>
<feature type="active site" evidence="6">
    <location>
        <position position="15"/>
    </location>
</feature>